<protein>
    <submittedName>
        <fullName evidence="2">Uncharacterized protein</fullName>
    </submittedName>
</protein>
<comment type="caution">
    <text evidence="2">The sequence shown here is derived from an EMBL/GenBank/DDBJ whole genome shotgun (WGS) entry which is preliminary data.</text>
</comment>
<evidence type="ECO:0000313" key="1">
    <source>
        <dbReference type="EMBL" id="GGD96217.1"/>
    </source>
</evidence>
<gene>
    <name evidence="2" type="ORF">BG57_17790</name>
    <name evidence="1" type="ORF">GCM10010985_58550</name>
</gene>
<proteinExistence type="predicted"/>
<evidence type="ECO:0000313" key="2">
    <source>
        <dbReference type="EMBL" id="KDR29579.1"/>
    </source>
</evidence>
<reference evidence="4" key="3">
    <citation type="journal article" date="2019" name="Int. J. Syst. Evol. Microbiol.">
        <title>The Global Catalogue of Microorganisms (GCM) 10K type strain sequencing project: providing services to taxonomists for standard genome sequencing and annotation.</title>
        <authorList>
            <consortium name="The Broad Institute Genomics Platform"/>
            <consortium name="The Broad Institute Genome Sequencing Center for Infectious Disease"/>
            <person name="Wu L."/>
            <person name="Ma J."/>
        </authorList>
    </citation>
    <scope>NUCLEOTIDE SEQUENCE [LARGE SCALE GENOMIC DNA]</scope>
    <source>
        <strain evidence="4">CGMCC 1.11013</strain>
    </source>
</reference>
<evidence type="ECO:0000313" key="4">
    <source>
        <dbReference type="Proteomes" id="UP000597138"/>
    </source>
</evidence>
<dbReference type="EMBL" id="BMEG01000016">
    <property type="protein sequence ID" value="GGD96217.1"/>
    <property type="molecule type" value="Genomic_DNA"/>
</dbReference>
<dbReference type="EMBL" id="JFHE01000030">
    <property type="protein sequence ID" value="KDR29579.1"/>
    <property type="molecule type" value="Genomic_DNA"/>
</dbReference>
<accession>A0A069NPQ6</accession>
<dbReference type="AlphaFoldDB" id="A0A069NPQ6"/>
<reference evidence="2 3" key="2">
    <citation type="submission" date="2014-03" db="EMBL/GenBank/DDBJ databases">
        <title>Draft Genome Sequences of Four Burkholderia Strains.</title>
        <authorList>
            <person name="Liu X.Y."/>
            <person name="Li C.X."/>
            <person name="Xu J.H."/>
        </authorList>
    </citation>
    <scope>NUCLEOTIDE SEQUENCE [LARGE SCALE GENOMIC DNA]</scope>
    <source>
        <strain evidence="2 3">R27</strain>
    </source>
</reference>
<name>A0A069NPQ6_9BURK</name>
<reference evidence="1" key="4">
    <citation type="submission" date="2024-05" db="EMBL/GenBank/DDBJ databases">
        <authorList>
            <person name="Sun Q."/>
            <person name="Zhou Y."/>
        </authorList>
    </citation>
    <scope>NUCLEOTIDE SEQUENCE</scope>
    <source>
        <strain evidence="1">CGMCC 1.11013</strain>
    </source>
</reference>
<organism evidence="2 3">
    <name type="scientific">Caballeronia grimmiae</name>
    <dbReference type="NCBI Taxonomy" id="1071679"/>
    <lineage>
        <taxon>Bacteria</taxon>
        <taxon>Pseudomonadati</taxon>
        <taxon>Pseudomonadota</taxon>
        <taxon>Betaproteobacteria</taxon>
        <taxon>Burkholderiales</taxon>
        <taxon>Burkholderiaceae</taxon>
        <taxon>Caballeronia</taxon>
    </lineage>
</organism>
<dbReference type="eggNOG" id="COG3182">
    <property type="taxonomic scope" value="Bacteria"/>
</dbReference>
<evidence type="ECO:0000313" key="3">
    <source>
        <dbReference type="Proteomes" id="UP000027439"/>
    </source>
</evidence>
<dbReference type="Proteomes" id="UP000027439">
    <property type="component" value="Unassembled WGS sequence"/>
</dbReference>
<dbReference type="Proteomes" id="UP000597138">
    <property type="component" value="Unassembled WGS sequence"/>
</dbReference>
<dbReference type="STRING" id="1071679.BG57_17790"/>
<keyword evidence="4" id="KW-1185">Reference proteome</keyword>
<reference evidence="1" key="1">
    <citation type="journal article" date="2014" name="Int. J. Syst. Evol. Microbiol.">
        <title>Complete genome of a new Firmicutes species belonging to the dominant human colonic microbiota ('Ruminococcus bicirculans') reveals two chromosomes and a selective capacity to utilize plant glucans.</title>
        <authorList>
            <consortium name="NISC Comparative Sequencing Program"/>
            <person name="Wegmann U."/>
            <person name="Louis P."/>
            <person name="Goesmann A."/>
            <person name="Henrissat B."/>
            <person name="Duncan S.H."/>
            <person name="Flint H.J."/>
        </authorList>
    </citation>
    <scope>NUCLEOTIDE SEQUENCE</scope>
    <source>
        <strain evidence="1">CGMCC 1.11013</strain>
    </source>
</reference>
<sequence>MRGGGILTTRILRPVLVDAFTGALTDSRELPWYLKVLLGSQPLHFGDFGACRSRSSGPPSMC</sequence>